<accession>A0A392TL75</accession>
<proteinExistence type="predicted"/>
<feature type="non-terminal residue" evidence="1">
    <location>
        <position position="1"/>
    </location>
</feature>
<name>A0A392TL75_9FABA</name>
<organism evidence="1 2">
    <name type="scientific">Trifolium medium</name>
    <dbReference type="NCBI Taxonomy" id="97028"/>
    <lineage>
        <taxon>Eukaryota</taxon>
        <taxon>Viridiplantae</taxon>
        <taxon>Streptophyta</taxon>
        <taxon>Embryophyta</taxon>
        <taxon>Tracheophyta</taxon>
        <taxon>Spermatophyta</taxon>
        <taxon>Magnoliopsida</taxon>
        <taxon>eudicotyledons</taxon>
        <taxon>Gunneridae</taxon>
        <taxon>Pentapetalae</taxon>
        <taxon>rosids</taxon>
        <taxon>fabids</taxon>
        <taxon>Fabales</taxon>
        <taxon>Fabaceae</taxon>
        <taxon>Papilionoideae</taxon>
        <taxon>50 kb inversion clade</taxon>
        <taxon>NPAAA clade</taxon>
        <taxon>Hologalegina</taxon>
        <taxon>IRL clade</taxon>
        <taxon>Trifolieae</taxon>
        <taxon>Trifolium</taxon>
    </lineage>
</organism>
<dbReference type="Proteomes" id="UP000265520">
    <property type="component" value="Unassembled WGS sequence"/>
</dbReference>
<sequence length="69" mass="7797">TYPTRESLIAYHGIETAQLAECQVAQLEDWDTKYNAYQQRQVFSEADLGFDDYEHGIPSHMDPGGSSQS</sequence>
<reference evidence="1 2" key="1">
    <citation type="journal article" date="2018" name="Front. Plant Sci.">
        <title>Red Clover (Trifolium pratense) and Zigzag Clover (T. medium) - A Picture of Genomic Similarities and Differences.</title>
        <authorList>
            <person name="Dluhosova J."/>
            <person name="Istvanek J."/>
            <person name="Nedelnik J."/>
            <person name="Repkova J."/>
        </authorList>
    </citation>
    <scope>NUCLEOTIDE SEQUENCE [LARGE SCALE GENOMIC DNA]</scope>
    <source>
        <strain evidence="2">cv. 10/8</strain>
        <tissue evidence="1">Leaf</tissue>
    </source>
</reference>
<keyword evidence="2" id="KW-1185">Reference proteome</keyword>
<evidence type="ECO:0000313" key="1">
    <source>
        <dbReference type="EMBL" id="MCI61911.1"/>
    </source>
</evidence>
<protein>
    <submittedName>
        <fullName evidence="1">Uncharacterized protein</fullName>
    </submittedName>
</protein>
<comment type="caution">
    <text evidence="1">The sequence shown here is derived from an EMBL/GenBank/DDBJ whole genome shotgun (WGS) entry which is preliminary data.</text>
</comment>
<evidence type="ECO:0000313" key="2">
    <source>
        <dbReference type="Proteomes" id="UP000265520"/>
    </source>
</evidence>
<dbReference type="EMBL" id="LXQA010608894">
    <property type="protein sequence ID" value="MCI61911.1"/>
    <property type="molecule type" value="Genomic_DNA"/>
</dbReference>
<dbReference type="AlphaFoldDB" id="A0A392TL75"/>